<evidence type="ECO:0000256" key="4">
    <source>
        <dbReference type="SAM" id="SignalP"/>
    </source>
</evidence>
<dbReference type="InterPro" id="IPR058625">
    <property type="entry name" value="MdtA-like_BSH"/>
</dbReference>
<dbReference type="PANTHER" id="PTHR30158:SF3">
    <property type="entry name" value="MULTIDRUG EFFLUX PUMP SUBUNIT ACRA-RELATED"/>
    <property type="match status" value="1"/>
</dbReference>
<feature type="chain" id="PRO_5042087933" evidence="4">
    <location>
        <begin position="22"/>
        <end position="409"/>
    </location>
</feature>
<dbReference type="Pfam" id="PF25917">
    <property type="entry name" value="BSH_RND"/>
    <property type="match status" value="1"/>
</dbReference>
<dbReference type="InterPro" id="IPR058627">
    <property type="entry name" value="MdtA-like_C"/>
</dbReference>
<organism evidence="9 10">
    <name type="scientific">Xenophilus arseniciresistens</name>
    <dbReference type="NCBI Taxonomy" id="1283306"/>
    <lineage>
        <taxon>Bacteria</taxon>
        <taxon>Pseudomonadati</taxon>
        <taxon>Pseudomonadota</taxon>
        <taxon>Betaproteobacteria</taxon>
        <taxon>Burkholderiales</taxon>
        <taxon>Comamonadaceae</taxon>
        <taxon>Xenophilus</taxon>
    </lineage>
</organism>
<comment type="caution">
    <text evidence="9">The sequence shown here is derived from an EMBL/GenBank/DDBJ whole genome shotgun (WGS) entry which is preliminary data.</text>
</comment>
<feature type="domain" description="Multidrug resistance protein MdtA-like beta-barrel" evidence="7">
    <location>
        <begin position="208"/>
        <end position="297"/>
    </location>
</feature>
<dbReference type="InterPro" id="IPR058626">
    <property type="entry name" value="MdtA-like_b-barrel"/>
</dbReference>
<dbReference type="NCBIfam" id="TIGR01730">
    <property type="entry name" value="RND_mfp"/>
    <property type="match status" value="1"/>
</dbReference>
<dbReference type="GO" id="GO:0046677">
    <property type="term" value="P:response to antibiotic"/>
    <property type="evidence" value="ECO:0007669"/>
    <property type="project" value="TreeGrafter"/>
</dbReference>
<gene>
    <name evidence="9" type="ORF">PGB34_13040</name>
</gene>
<dbReference type="Gene3D" id="2.40.420.20">
    <property type="match status" value="1"/>
</dbReference>
<dbReference type="GO" id="GO:0005886">
    <property type="term" value="C:plasma membrane"/>
    <property type="evidence" value="ECO:0007669"/>
    <property type="project" value="TreeGrafter"/>
</dbReference>
<comment type="similarity">
    <text evidence="2">Belongs to the membrane fusion protein (MFP) (TC 8.A.1) family.</text>
</comment>
<evidence type="ECO:0000313" key="10">
    <source>
        <dbReference type="Proteomes" id="UP001212602"/>
    </source>
</evidence>
<protein>
    <submittedName>
        <fullName evidence="9">Efflux RND transporter periplasmic adaptor subunit</fullName>
    </submittedName>
</protein>
<keyword evidence="4" id="KW-0732">Signal</keyword>
<dbReference type="PANTHER" id="PTHR30158">
    <property type="entry name" value="ACRA/E-RELATED COMPONENT OF DRUG EFFLUX TRANSPORTER"/>
    <property type="match status" value="1"/>
</dbReference>
<sequence length="409" mass="42762">MTVTRYPALAALFCAVGLLGACREAPKPAAAPPVPEVTVRTLAVQSVPLRTELPGRTAPFMTAEVRPQVGGIIRQKPFTEGTQVKAGQVLYEIDPAPFQAALAQQEGALANAQATVNSTRALAERYKALLAHNGVSKQEYDNAQAAYGQAQAQVRVQSALLETARINLRYTRVTAPIAGHTSRSAVTPGALVAAGQATPLLTISQLDPIYVDISQSSTEILRLRQALAAGKLSREAAGQRVSLTLEDGSTYAHEGRIQLTEVTVDPSSGSVTLRARFPNPEGLLLPGMYVRAVVTEGSTPDGIVVPQATLSRDRRGTPQARLVNAQNKLEVRPVVVARAVGNQWLVSEGLKPGERLVMAGGQNLQPGATVKPVEEPPAAAAPPHSSAASTPTATSSAATGTAAEAARKP</sequence>
<dbReference type="FunFam" id="2.40.420.20:FF:000001">
    <property type="entry name" value="Efflux RND transporter periplasmic adaptor subunit"/>
    <property type="match status" value="1"/>
</dbReference>
<dbReference type="AlphaFoldDB" id="A0AAE3SZN1"/>
<reference evidence="9" key="1">
    <citation type="submission" date="2023-01" db="EMBL/GenBank/DDBJ databases">
        <title>Xenophilus mangrovi sp. nov., isolated from soil of Mangrove nature reserve.</title>
        <authorList>
            <person name="Xu S."/>
            <person name="Liu Z."/>
            <person name="Xu Y."/>
        </authorList>
    </citation>
    <scope>NUCLEOTIDE SEQUENCE</scope>
    <source>
        <strain evidence="9">YW8</strain>
    </source>
</reference>
<dbReference type="GO" id="GO:0030313">
    <property type="term" value="C:cell envelope"/>
    <property type="evidence" value="ECO:0007669"/>
    <property type="project" value="UniProtKB-SubCell"/>
</dbReference>
<dbReference type="SUPFAM" id="SSF111369">
    <property type="entry name" value="HlyD-like secretion proteins"/>
    <property type="match status" value="1"/>
</dbReference>
<dbReference type="Pfam" id="PF25944">
    <property type="entry name" value="Beta-barrel_RND"/>
    <property type="match status" value="1"/>
</dbReference>
<dbReference type="Gene3D" id="1.10.287.470">
    <property type="entry name" value="Helix hairpin bin"/>
    <property type="match status" value="1"/>
</dbReference>
<dbReference type="Gene3D" id="2.40.50.100">
    <property type="match status" value="1"/>
</dbReference>
<comment type="subcellular location">
    <subcellularLocation>
        <location evidence="1">Cell envelope</location>
    </subcellularLocation>
</comment>
<evidence type="ECO:0000259" key="5">
    <source>
        <dbReference type="Pfam" id="PF25876"/>
    </source>
</evidence>
<dbReference type="GO" id="GO:0022857">
    <property type="term" value="F:transmembrane transporter activity"/>
    <property type="evidence" value="ECO:0007669"/>
    <property type="project" value="InterPro"/>
</dbReference>
<accession>A0AAE3SZN1</accession>
<evidence type="ECO:0000256" key="3">
    <source>
        <dbReference type="SAM" id="MobiDB-lite"/>
    </source>
</evidence>
<dbReference type="EMBL" id="JAQIPB010000006">
    <property type="protein sequence ID" value="MDA7417289.1"/>
    <property type="molecule type" value="Genomic_DNA"/>
</dbReference>
<dbReference type="InterPro" id="IPR006143">
    <property type="entry name" value="RND_pump_MFP"/>
</dbReference>
<dbReference type="Pfam" id="PF25876">
    <property type="entry name" value="HH_MFP_RND"/>
    <property type="match status" value="1"/>
</dbReference>
<feature type="domain" description="Multidrug resistance protein MdtA-like C-terminal permuted SH3" evidence="8">
    <location>
        <begin position="303"/>
        <end position="362"/>
    </location>
</feature>
<dbReference type="Proteomes" id="UP001212602">
    <property type="component" value="Unassembled WGS sequence"/>
</dbReference>
<feature type="signal peptide" evidence="4">
    <location>
        <begin position="1"/>
        <end position="21"/>
    </location>
</feature>
<dbReference type="PROSITE" id="PS51257">
    <property type="entry name" value="PROKAR_LIPOPROTEIN"/>
    <property type="match status" value="1"/>
</dbReference>
<keyword evidence="10" id="KW-1185">Reference proteome</keyword>
<dbReference type="Gene3D" id="2.40.30.170">
    <property type="match status" value="1"/>
</dbReference>
<evidence type="ECO:0000256" key="2">
    <source>
        <dbReference type="ARBA" id="ARBA00009477"/>
    </source>
</evidence>
<dbReference type="InterPro" id="IPR058624">
    <property type="entry name" value="MdtA-like_HH"/>
</dbReference>
<feature type="compositionally biased region" description="Low complexity" evidence="3">
    <location>
        <begin position="376"/>
        <end position="409"/>
    </location>
</feature>
<evidence type="ECO:0000259" key="8">
    <source>
        <dbReference type="Pfam" id="PF25967"/>
    </source>
</evidence>
<evidence type="ECO:0000256" key="1">
    <source>
        <dbReference type="ARBA" id="ARBA00004196"/>
    </source>
</evidence>
<evidence type="ECO:0000259" key="7">
    <source>
        <dbReference type="Pfam" id="PF25944"/>
    </source>
</evidence>
<dbReference type="RefSeq" id="WP_271428530.1">
    <property type="nucleotide sequence ID" value="NZ_JAQIPB010000006.1"/>
</dbReference>
<dbReference type="Pfam" id="PF25967">
    <property type="entry name" value="RND-MFP_C"/>
    <property type="match status" value="1"/>
</dbReference>
<name>A0AAE3SZN1_9BURK</name>
<feature type="domain" description="Multidrug resistance protein MdtA-like alpha-helical hairpin" evidence="5">
    <location>
        <begin position="102"/>
        <end position="171"/>
    </location>
</feature>
<evidence type="ECO:0000313" key="9">
    <source>
        <dbReference type="EMBL" id="MDA7417289.1"/>
    </source>
</evidence>
<feature type="domain" description="Multidrug resistance protein MdtA-like barrel-sandwich hybrid" evidence="6">
    <location>
        <begin position="62"/>
        <end position="203"/>
    </location>
</feature>
<feature type="region of interest" description="Disordered" evidence="3">
    <location>
        <begin position="366"/>
        <end position="409"/>
    </location>
</feature>
<evidence type="ECO:0000259" key="6">
    <source>
        <dbReference type="Pfam" id="PF25917"/>
    </source>
</evidence>
<proteinExistence type="inferred from homology"/>